<evidence type="ECO:0000313" key="2">
    <source>
        <dbReference type="EMBL" id="KAB8067197.1"/>
    </source>
</evidence>
<dbReference type="PANTHER" id="PTHR43677">
    <property type="entry name" value="SHORT-CHAIN DEHYDROGENASE/REDUCTASE"/>
    <property type="match status" value="1"/>
</dbReference>
<dbReference type="Gene3D" id="3.90.180.10">
    <property type="entry name" value="Medium-chain alcohol dehydrogenases, catalytic domain"/>
    <property type="match status" value="1"/>
</dbReference>
<accession>A0A5N5WI34</accession>
<reference evidence="2 3" key="1">
    <citation type="submission" date="2019-04" db="EMBL/GenBank/DDBJ databases">
        <title>Friends and foes A comparative genomics study of 23 Aspergillus species from section Flavi.</title>
        <authorList>
            <consortium name="DOE Joint Genome Institute"/>
            <person name="Kjaerbolling I."/>
            <person name="Vesth T."/>
            <person name="Frisvad J.C."/>
            <person name="Nybo J.L."/>
            <person name="Theobald S."/>
            <person name="Kildgaard S."/>
            <person name="Isbrandt T."/>
            <person name="Kuo A."/>
            <person name="Sato A."/>
            <person name="Lyhne E.K."/>
            <person name="Kogle M.E."/>
            <person name="Wiebenga A."/>
            <person name="Kun R.S."/>
            <person name="Lubbers R.J."/>
            <person name="Makela M.R."/>
            <person name="Barry K."/>
            <person name="Chovatia M."/>
            <person name="Clum A."/>
            <person name="Daum C."/>
            <person name="Haridas S."/>
            <person name="He G."/>
            <person name="LaButti K."/>
            <person name="Lipzen A."/>
            <person name="Mondo S."/>
            <person name="Riley R."/>
            <person name="Salamov A."/>
            <person name="Simmons B.A."/>
            <person name="Magnuson J.K."/>
            <person name="Henrissat B."/>
            <person name="Mortensen U.H."/>
            <person name="Larsen T.O."/>
            <person name="Devries R.P."/>
            <person name="Grigoriev I.V."/>
            <person name="Machida M."/>
            <person name="Baker S.E."/>
            <person name="Andersen M.R."/>
        </authorList>
    </citation>
    <scope>NUCLEOTIDE SEQUENCE [LARGE SCALE GENOMIC DNA]</scope>
    <source>
        <strain evidence="2 3">CBS 151.66</strain>
    </source>
</reference>
<dbReference type="Gene3D" id="3.40.50.720">
    <property type="entry name" value="NAD(P)-binding Rossmann-like Domain"/>
    <property type="match status" value="1"/>
</dbReference>
<dbReference type="InterPro" id="IPR051397">
    <property type="entry name" value="Zn-ADH-like_protein"/>
</dbReference>
<dbReference type="GO" id="GO:0016491">
    <property type="term" value="F:oxidoreductase activity"/>
    <property type="evidence" value="ECO:0007669"/>
    <property type="project" value="TreeGrafter"/>
</dbReference>
<dbReference type="SUPFAM" id="SSF50129">
    <property type="entry name" value="GroES-like"/>
    <property type="match status" value="1"/>
</dbReference>
<keyword evidence="3" id="KW-1185">Reference proteome</keyword>
<organism evidence="2 3">
    <name type="scientific">Aspergillus leporis</name>
    <dbReference type="NCBI Taxonomy" id="41062"/>
    <lineage>
        <taxon>Eukaryota</taxon>
        <taxon>Fungi</taxon>
        <taxon>Dikarya</taxon>
        <taxon>Ascomycota</taxon>
        <taxon>Pezizomycotina</taxon>
        <taxon>Eurotiomycetes</taxon>
        <taxon>Eurotiomycetidae</taxon>
        <taxon>Eurotiales</taxon>
        <taxon>Aspergillaceae</taxon>
        <taxon>Aspergillus</taxon>
        <taxon>Aspergillus subgen. Circumdati</taxon>
    </lineage>
</organism>
<dbReference type="OrthoDB" id="809632at2759"/>
<evidence type="ECO:0000256" key="1">
    <source>
        <dbReference type="SAM" id="MobiDB-lite"/>
    </source>
</evidence>
<dbReference type="InterPro" id="IPR036291">
    <property type="entry name" value="NAD(P)-bd_dom_sf"/>
</dbReference>
<name>A0A5N5WI34_9EURO</name>
<dbReference type="AlphaFoldDB" id="A0A5N5WI34"/>
<dbReference type="EMBL" id="ML732538">
    <property type="protein sequence ID" value="KAB8067197.1"/>
    <property type="molecule type" value="Genomic_DNA"/>
</dbReference>
<dbReference type="InterPro" id="IPR011032">
    <property type="entry name" value="GroES-like_sf"/>
</dbReference>
<dbReference type="SUPFAM" id="SSF51735">
    <property type="entry name" value="NAD(P)-binding Rossmann-fold domains"/>
    <property type="match status" value="1"/>
</dbReference>
<evidence type="ECO:0008006" key="4">
    <source>
        <dbReference type="Google" id="ProtNLM"/>
    </source>
</evidence>
<proteinExistence type="predicted"/>
<feature type="region of interest" description="Disordered" evidence="1">
    <location>
        <begin position="1"/>
        <end position="23"/>
    </location>
</feature>
<dbReference type="Proteomes" id="UP000326565">
    <property type="component" value="Unassembled WGS sequence"/>
</dbReference>
<gene>
    <name evidence="2" type="ORF">BDV29DRAFT_163633</name>
</gene>
<evidence type="ECO:0000313" key="3">
    <source>
        <dbReference type="Proteomes" id="UP000326565"/>
    </source>
</evidence>
<protein>
    <recommendedName>
        <fullName evidence="4">Chaperonin 10-like protein</fullName>
    </recommendedName>
</protein>
<sequence length="311" mass="32410">MKAARVTSWGSPPKSISVPDLPPPSPSQLQLKVLAAAVPRVVQLRAAGKHPSAADASLPFDPSIDGVGLDVATGDQYFISVLAAPLFAERANVDRSQLVKLNPGADAVAVATLANPVTSSWMALRCRAIGGYQGRTVLILGATSASGRCAVVVARMLGAARVIGVSRSVDTLATVEGLDERVVLQEPVVLPASIGPVHILLDYVGGSAAVGLMQVVEVEPGQNLQYISIGLLSGEEDLLLPVRLINTKPIRIMASGVGSLSNDDFKGEAPGLVDALTKIKPPLDIFAVSLADVESAWESEEAKRKRLVLVP</sequence>
<dbReference type="PANTHER" id="PTHR43677:SF11">
    <property type="entry name" value="ZINC-CONTAINING ALCOHOL DEHYDROGENASE"/>
    <property type="match status" value="1"/>
</dbReference>